<organism evidence="1 2">
    <name type="scientific">Chryseobacterium herbae</name>
    <dbReference type="NCBI Taxonomy" id="2976476"/>
    <lineage>
        <taxon>Bacteria</taxon>
        <taxon>Pseudomonadati</taxon>
        <taxon>Bacteroidota</taxon>
        <taxon>Flavobacteriia</taxon>
        <taxon>Flavobacteriales</taxon>
        <taxon>Weeksellaceae</taxon>
        <taxon>Chryseobacterium group</taxon>
        <taxon>Chryseobacterium</taxon>
    </lineage>
</organism>
<evidence type="ECO:0000313" key="2">
    <source>
        <dbReference type="Proteomes" id="UP001525566"/>
    </source>
</evidence>
<proteinExistence type="predicted"/>
<dbReference type="EMBL" id="JAOAMU010000005">
    <property type="protein sequence ID" value="MCT2563385.1"/>
    <property type="molecule type" value="Genomic_DNA"/>
</dbReference>
<sequence length="186" mass="20681">MLLILLSFTFSVTSCRDDDDKKPKPNPDTLKVQDVNGDYSGKVVISKGTVTGETNLVFSAQNNIISFTEFPIKEIITTVITDPVKANQALTAIGKIKYELNYTSALNKEKKEVELTFSPKELTIQVPVDGVNKKVVVTFVPTKKGVFKKGTTQNLNFELEATKITVEGTVITPFEKIKYNFPMLKK</sequence>
<reference evidence="1 2" key="1">
    <citation type="submission" date="2022-09" db="EMBL/GenBank/DDBJ databases">
        <title>Chryseobacterium oleae sp.nov., isolated from the inter-root soil of Pyrola calliantha H. Andr. in Tibet.</title>
        <authorList>
            <person name="Li Z."/>
        </authorList>
    </citation>
    <scope>NUCLEOTIDE SEQUENCE [LARGE SCALE GENOMIC DNA]</scope>
    <source>
        <strain evidence="2">pc1-10</strain>
    </source>
</reference>
<dbReference type="Proteomes" id="UP001525566">
    <property type="component" value="Unassembled WGS sequence"/>
</dbReference>
<evidence type="ECO:0000313" key="1">
    <source>
        <dbReference type="EMBL" id="MCT2563385.1"/>
    </source>
</evidence>
<name>A0ABT2IX22_9FLAO</name>
<comment type="caution">
    <text evidence="1">The sequence shown here is derived from an EMBL/GenBank/DDBJ whole genome shotgun (WGS) entry which is preliminary data.</text>
</comment>
<gene>
    <name evidence="1" type="ORF">N0B48_15930</name>
</gene>
<keyword evidence="2" id="KW-1185">Reference proteome</keyword>
<accession>A0ABT2IX22</accession>
<protein>
    <submittedName>
        <fullName evidence="1">DUF4840 domain-containing protein</fullName>
    </submittedName>
</protein>
<dbReference type="RefSeq" id="WP_259839807.1">
    <property type="nucleotide sequence ID" value="NZ_JAOAMU010000005.1"/>
</dbReference>